<evidence type="ECO:0000313" key="2">
    <source>
        <dbReference type="EMBL" id="EPP38284.1"/>
    </source>
</evidence>
<keyword evidence="1" id="KW-1133">Transmembrane helix</keyword>
<name>A0ABP2X629_9CHLA</name>
<keyword evidence="1" id="KW-0813">Transport</keyword>
<dbReference type="EMBL" id="ATND01000002">
    <property type="protein sequence ID" value="EPP38284.1"/>
    <property type="molecule type" value="Genomic_DNA"/>
</dbReference>
<dbReference type="RefSeq" id="WP_020356387.1">
    <property type="nucleotide sequence ID" value="NZ_KE360587.1"/>
</dbReference>
<comment type="similarity">
    <text evidence="1">Belongs to the vitamin uptake transporter (VUT/ECF) (TC 2.A.88) family. Q precursor transporter subfamily.</text>
</comment>
<evidence type="ECO:0000313" key="3">
    <source>
        <dbReference type="Proteomes" id="UP000014821"/>
    </source>
</evidence>
<keyword evidence="1" id="KW-0812">Transmembrane</keyword>
<evidence type="ECO:0000256" key="1">
    <source>
        <dbReference type="HAMAP-Rule" id="MF_02088"/>
    </source>
</evidence>
<accession>A0ABP2X629</accession>
<keyword evidence="1" id="KW-0472">Membrane</keyword>
<organism evidence="2 3">
    <name type="scientific">Chlamydia avium</name>
    <dbReference type="NCBI Taxonomy" id="1457141"/>
    <lineage>
        <taxon>Bacteria</taxon>
        <taxon>Pseudomonadati</taxon>
        <taxon>Chlamydiota</taxon>
        <taxon>Chlamydiia</taxon>
        <taxon>Chlamydiales</taxon>
        <taxon>Chlamydiaceae</taxon>
        <taxon>Chlamydia/Chlamydophila group</taxon>
        <taxon>Chlamydia</taxon>
    </lineage>
</organism>
<reference evidence="2" key="1">
    <citation type="submission" date="2013-04" db="EMBL/GenBank/DDBJ databases">
        <title>Genome sequence of Chlamydia psittaci 10_881_SC42.</title>
        <authorList>
            <person name="Huot-Creasy H."/>
            <person name="McCracken C.L."/>
            <person name="Humphries M."/>
            <person name="Sachse K."/>
            <person name="Laroucau K."/>
            <person name="Bavoil P."/>
            <person name="Myers G.S."/>
        </authorList>
    </citation>
    <scope>NUCLEOTIDE SEQUENCE [LARGE SCALE GENOMIC DNA]</scope>
    <source>
        <strain evidence="2">10_881_SC42</strain>
    </source>
</reference>
<protein>
    <recommendedName>
        <fullName evidence="1">Probable queuosine precursor transporter</fullName>
        <shortName evidence="1">Q precursor transporter</shortName>
    </recommendedName>
</protein>
<dbReference type="NCBIfam" id="TIGR00697">
    <property type="entry name" value="queuosine precursor transporter"/>
    <property type="match status" value="1"/>
</dbReference>
<comment type="caution">
    <text evidence="2">The sequence shown here is derived from an EMBL/GenBank/DDBJ whole genome shotgun (WGS) entry which is preliminary data.</text>
</comment>
<feature type="transmembrane region" description="Helical" evidence="1">
    <location>
        <begin position="158"/>
        <end position="177"/>
    </location>
</feature>
<dbReference type="PANTHER" id="PTHR34300">
    <property type="entry name" value="QUEUOSINE PRECURSOR TRANSPORTER-RELATED"/>
    <property type="match status" value="1"/>
</dbReference>
<feature type="transmembrane region" description="Helical" evidence="1">
    <location>
        <begin position="73"/>
        <end position="94"/>
    </location>
</feature>
<comment type="function">
    <text evidence="1">Involved in the import of queuosine (Q) precursors, required for Q precursor salvage.</text>
</comment>
<feature type="transmembrane region" description="Helical" evidence="1">
    <location>
        <begin position="38"/>
        <end position="61"/>
    </location>
</feature>
<comment type="subcellular location">
    <subcellularLocation>
        <location evidence="1">Cell membrane</location>
        <topology evidence="1">Multi-pass membrane protein</topology>
    </subcellularLocation>
</comment>
<keyword evidence="1" id="KW-1003">Cell membrane</keyword>
<gene>
    <name evidence="2" type="ORF">CP10881SC42_0900</name>
</gene>
<proteinExistence type="inferred from homology"/>
<dbReference type="HAMAP" id="MF_02088">
    <property type="entry name" value="Q_prec_transport"/>
    <property type="match status" value="1"/>
</dbReference>
<feature type="transmembrane region" description="Helical" evidence="1">
    <location>
        <begin position="189"/>
        <end position="207"/>
    </location>
</feature>
<dbReference type="Pfam" id="PF02592">
    <property type="entry name" value="Vut_1"/>
    <property type="match status" value="1"/>
</dbReference>
<sequence>MNFPVHRDKRDKIIFPLSLCFSLFLILSNLIASSRLIVTPYFTIPGGLLLYPFTYVISNIVNEAFGATQTRLMVFYAFLGNLFALCVLKIFSIFPAASPEVSHAWHTIFDTSPIAFFSSFIAFIISQQLDITLFQLLKRCLPQFPPWLRNYFSSSLSQIIDTIIVDMGVIYIGMHYSFTQTLQIMTFSYLYKISSSTLLLPLFHLSIKRILNESKIKTR</sequence>
<keyword evidence="3" id="KW-1185">Reference proteome</keyword>
<feature type="transmembrane region" description="Helical" evidence="1">
    <location>
        <begin position="12"/>
        <end position="32"/>
    </location>
</feature>
<feature type="transmembrane region" description="Helical" evidence="1">
    <location>
        <begin position="114"/>
        <end position="137"/>
    </location>
</feature>
<dbReference type="InterPro" id="IPR003744">
    <property type="entry name" value="YhhQ"/>
</dbReference>
<dbReference type="PANTHER" id="PTHR34300:SF2">
    <property type="entry name" value="QUEUOSINE PRECURSOR TRANSPORTER-RELATED"/>
    <property type="match status" value="1"/>
</dbReference>
<dbReference type="Proteomes" id="UP000014821">
    <property type="component" value="Unassembled WGS sequence"/>
</dbReference>